<dbReference type="GO" id="GO:0050150">
    <property type="term" value="F:o-pyrocatechuate decarboxylase activity"/>
    <property type="evidence" value="ECO:0007669"/>
    <property type="project" value="UniProtKB-EC"/>
</dbReference>
<protein>
    <submittedName>
        <fullName evidence="3">2,3-dihydroxybenzoate decarboxylase/5-carboxyvanillate decarboxylase</fullName>
        <ecNumber evidence="3">4.1.1.46</ecNumber>
    </submittedName>
</protein>
<dbReference type="RefSeq" id="WP_184150366.1">
    <property type="nucleotide sequence ID" value="NZ_JACHKA010000001.1"/>
</dbReference>
<comment type="caution">
    <text evidence="3">The sequence shown here is derived from an EMBL/GenBank/DDBJ whole genome shotgun (WGS) entry which is preliminary data.</text>
</comment>
<dbReference type="InterPro" id="IPR032465">
    <property type="entry name" value="ACMSD"/>
</dbReference>
<evidence type="ECO:0000256" key="1">
    <source>
        <dbReference type="ARBA" id="ARBA00023239"/>
    </source>
</evidence>
<dbReference type="Proteomes" id="UP001138540">
    <property type="component" value="Unassembled WGS sequence"/>
</dbReference>
<name>A0ABR6NBW7_9SPHN</name>
<dbReference type="InterPro" id="IPR032466">
    <property type="entry name" value="Metal_Hydrolase"/>
</dbReference>
<evidence type="ECO:0000259" key="2">
    <source>
        <dbReference type="Pfam" id="PF04909"/>
    </source>
</evidence>
<dbReference type="EMBL" id="JACHKA010000001">
    <property type="protein sequence ID" value="MBB5984784.1"/>
    <property type="molecule type" value="Genomic_DNA"/>
</dbReference>
<proteinExistence type="predicted"/>
<dbReference type="Pfam" id="PF04909">
    <property type="entry name" value="Amidohydro_2"/>
    <property type="match status" value="1"/>
</dbReference>
<keyword evidence="1 3" id="KW-0456">Lyase</keyword>
<dbReference type="SUPFAM" id="SSF51556">
    <property type="entry name" value="Metallo-dependent hydrolases"/>
    <property type="match status" value="1"/>
</dbReference>
<dbReference type="Gene3D" id="3.20.20.140">
    <property type="entry name" value="Metal-dependent hydrolases"/>
    <property type="match status" value="1"/>
</dbReference>
<gene>
    <name evidence="3" type="ORF">HNP60_000758</name>
</gene>
<dbReference type="PANTHER" id="PTHR21240:SF30">
    <property type="entry name" value="AMIDOHYDROLASE-RELATED DOMAIN-CONTAINING PROTEIN-RELATED"/>
    <property type="match status" value="1"/>
</dbReference>
<evidence type="ECO:0000313" key="3">
    <source>
        <dbReference type="EMBL" id="MBB5984784.1"/>
    </source>
</evidence>
<organism evidence="3 4">
    <name type="scientific">Sphingobium lignivorans</name>
    <dbReference type="NCBI Taxonomy" id="2735886"/>
    <lineage>
        <taxon>Bacteria</taxon>
        <taxon>Pseudomonadati</taxon>
        <taxon>Pseudomonadota</taxon>
        <taxon>Alphaproteobacteria</taxon>
        <taxon>Sphingomonadales</taxon>
        <taxon>Sphingomonadaceae</taxon>
        <taxon>Sphingobium</taxon>
    </lineage>
</organism>
<evidence type="ECO:0000313" key="4">
    <source>
        <dbReference type="Proteomes" id="UP001138540"/>
    </source>
</evidence>
<dbReference type="PANTHER" id="PTHR21240">
    <property type="entry name" value="2-AMINO-3-CARBOXYLMUCONATE-6-SEMIALDEHYDE DECARBOXYLASE"/>
    <property type="match status" value="1"/>
</dbReference>
<reference evidence="3 4" key="1">
    <citation type="submission" date="2020-08" db="EMBL/GenBank/DDBJ databases">
        <title>Exploring microbial biodiversity for novel pathways involved in the catabolism of aromatic compounds derived from lignin.</title>
        <authorList>
            <person name="Elkins J."/>
        </authorList>
    </citation>
    <scope>NUCLEOTIDE SEQUENCE [LARGE SCALE GENOMIC DNA]</scope>
    <source>
        <strain evidence="3 4">B1D3A</strain>
    </source>
</reference>
<dbReference type="InterPro" id="IPR006680">
    <property type="entry name" value="Amidohydro-rel"/>
</dbReference>
<sequence length="334" mass="36958">MRLIATEEAVTFQPVVDALRAHSRTDDASLDMILVRDVYGDEPARPAMIGRLSDVTGERLAEMDSNGIDMHLLSLTAPGVQMFDAETGTRLARIANDLMAQTVAANPARFAGLGTFAPQDPASAAREIERVATQLRLNGLVINSHTNDLYYDDPFFHPIFEAIEASGLALYIHPRAPSKQIDRAFRDYGMNSAIWGYGIETSTNAVRMILSGLFDRFPRLKIVLGHMGEAIPFWLWRLDYMHGNATTFGGAPKLKLRPSEYFRRNFAITTSGVESHAALRYSIEVLGPENVMWAIDYPYQPMAPAVQFIRTAPIPEDVKAMVAGGNAARIFRIA</sequence>
<accession>A0ABR6NBW7</accession>
<feature type="domain" description="Amidohydrolase-related" evidence="2">
    <location>
        <begin position="57"/>
        <end position="333"/>
    </location>
</feature>
<keyword evidence="4" id="KW-1185">Reference proteome</keyword>
<dbReference type="EC" id="4.1.1.46" evidence="3"/>